<dbReference type="RefSeq" id="XP_043032873.1">
    <property type="nucleotide sequence ID" value="XM_043178152.1"/>
</dbReference>
<dbReference type="EMBL" id="MU250598">
    <property type="protein sequence ID" value="KAG7439373.1"/>
    <property type="molecule type" value="Genomic_DNA"/>
</dbReference>
<keyword evidence="2" id="KW-1185">Reference proteome</keyword>
<dbReference type="AlphaFoldDB" id="A0A9P7VF17"/>
<evidence type="ECO:0000313" key="2">
    <source>
        <dbReference type="Proteomes" id="UP000812287"/>
    </source>
</evidence>
<proteinExistence type="predicted"/>
<evidence type="ECO:0000313" key="1">
    <source>
        <dbReference type="EMBL" id="KAG7439373.1"/>
    </source>
</evidence>
<name>A0A9P7VF17_9AGAR</name>
<sequence>MNVDVKWFLISNLSSGPYHVYIEEEKGKGMCLARGSFSLNERGRARCHQRSVSQVIRWCHRARLLSQRNIMALSTPFALDPHHVLQPMIHFRRRSIVTFQTVWLPPRDKLAPLKDEGFVKADRAEQCFVLNDSKDDDLFFKLGLMKRDSTFQSYEEKVEVNV</sequence>
<dbReference type="Proteomes" id="UP000812287">
    <property type="component" value="Unassembled WGS sequence"/>
</dbReference>
<reference evidence="1" key="1">
    <citation type="submission" date="2020-11" db="EMBL/GenBank/DDBJ databases">
        <title>Adaptations for nitrogen fixation in a non-lichenized fungal sporocarp promotes dispersal by wood-feeding termites.</title>
        <authorList>
            <consortium name="DOE Joint Genome Institute"/>
            <person name="Koch R.A."/>
            <person name="Yoon G."/>
            <person name="Arayal U."/>
            <person name="Lail K."/>
            <person name="Amirebrahimi M."/>
            <person name="Labutti K."/>
            <person name="Lipzen A."/>
            <person name="Riley R."/>
            <person name="Barry K."/>
            <person name="Henrissat B."/>
            <person name="Grigoriev I.V."/>
            <person name="Herr J.R."/>
            <person name="Aime M.C."/>
        </authorList>
    </citation>
    <scope>NUCLEOTIDE SEQUENCE</scope>
    <source>
        <strain evidence="1">MCA 3950</strain>
    </source>
</reference>
<gene>
    <name evidence="1" type="ORF">BT62DRAFT_1014056</name>
</gene>
<accession>A0A9P7VF17</accession>
<dbReference type="GeneID" id="66100439"/>
<comment type="caution">
    <text evidence="1">The sequence shown here is derived from an EMBL/GenBank/DDBJ whole genome shotgun (WGS) entry which is preliminary data.</text>
</comment>
<organism evidence="1 2">
    <name type="scientific">Guyanagaster necrorhizus</name>
    <dbReference type="NCBI Taxonomy" id="856835"/>
    <lineage>
        <taxon>Eukaryota</taxon>
        <taxon>Fungi</taxon>
        <taxon>Dikarya</taxon>
        <taxon>Basidiomycota</taxon>
        <taxon>Agaricomycotina</taxon>
        <taxon>Agaricomycetes</taxon>
        <taxon>Agaricomycetidae</taxon>
        <taxon>Agaricales</taxon>
        <taxon>Marasmiineae</taxon>
        <taxon>Physalacriaceae</taxon>
        <taxon>Guyanagaster</taxon>
    </lineage>
</organism>
<protein>
    <submittedName>
        <fullName evidence="1">Uncharacterized protein</fullName>
    </submittedName>
</protein>